<organism evidence="13 15">
    <name type="scientific">Nelumbo nucifera</name>
    <name type="common">Sacred lotus</name>
    <dbReference type="NCBI Taxonomy" id="4432"/>
    <lineage>
        <taxon>Eukaryota</taxon>
        <taxon>Viridiplantae</taxon>
        <taxon>Streptophyta</taxon>
        <taxon>Embryophyta</taxon>
        <taxon>Tracheophyta</taxon>
        <taxon>Spermatophyta</taxon>
        <taxon>Magnoliopsida</taxon>
        <taxon>Proteales</taxon>
        <taxon>Nelumbonaceae</taxon>
        <taxon>Nelumbo</taxon>
    </lineage>
</organism>
<feature type="transmembrane region" description="Helical" evidence="10">
    <location>
        <begin position="330"/>
        <end position="349"/>
    </location>
</feature>
<keyword evidence="5 10" id="KW-0812">Transmembrane</keyword>
<evidence type="ECO:0000256" key="1">
    <source>
        <dbReference type="ARBA" id="ARBA00004141"/>
    </source>
</evidence>
<dbReference type="PANTHER" id="PTHR30540:SF109">
    <property type="entry name" value="POTASSIUM TRANSPORTER"/>
    <property type="match status" value="1"/>
</dbReference>
<feature type="transmembrane region" description="Helical" evidence="10">
    <location>
        <begin position="401"/>
        <end position="421"/>
    </location>
</feature>
<evidence type="ECO:0000256" key="4">
    <source>
        <dbReference type="ARBA" id="ARBA00022538"/>
    </source>
</evidence>
<comment type="caution">
    <text evidence="13">The sequence shown here is derived from an EMBL/GenBank/DDBJ whole genome shotgun (WGS) entry which is preliminary data.</text>
</comment>
<keyword evidence="15" id="KW-1185">Reference proteome</keyword>
<reference evidence="13 15" key="1">
    <citation type="journal article" date="2020" name="Mol. Biol. Evol.">
        <title>Distinct Expression and Methylation Patterns for Genes with Different Fates following a Single Whole-Genome Duplication in Flowering Plants.</title>
        <authorList>
            <person name="Shi T."/>
            <person name="Rahmani R.S."/>
            <person name="Gugger P.F."/>
            <person name="Wang M."/>
            <person name="Li H."/>
            <person name="Zhang Y."/>
            <person name="Li Z."/>
            <person name="Wang Q."/>
            <person name="Van de Peer Y."/>
            <person name="Marchal K."/>
            <person name="Chen J."/>
        </authorList>
    </citation>
    <scope>NUCLEOTIDE SEQUENCE [LARGE SCALE GENOMIC DNA]</scope>
    <source>
        <tissue evidence="13">Leaf</tissue>
    </source>
</reference>
<dbReference type="NCBIfam" id="TIGR00794">
    <property type="entry name" value="kup"/>
    <property type="match status" value="1"/>
</dbReference>
<evidence type="ECO:0000259" key="12">
    <source>
        <dbReference type="Pfam" id="PF22776"/>
    </source>
</evidence>
<name>A0A822XYH3_NELNU</name>
<evidence type="ECO:0000256" key="10">
    <source>
        <dbReference type="RuleBase" id="RU321113"/>
    </source>
</evidence>
<evidence type="ECO:0000256" key="3">
    <source>
        <dbReference type="ARBA" id="ARBA00022448"/>
    </source>
</evidence>
<feature type="transmembrane region" description="Helical" evidence="10">
    <location>
        <begin position="539"/>
        <end position="559"/>
    </location>
</feature>
<keyword evidence="4 10" id="KW-0633">Potassium transport</keyword>
<keyword evidence="8 10" id="KW-0406">Ion transport</keyword>
<feature type="transmembrane region" description="Helical" evidence="10">
    <location>
        <begin position="512"/>
        <end position="533"/>
    </location>
</feature>
<keyword evidence="9 10" id="KW-0472">Membrane</keyword>
<evidence type="ECO:0000313" key="15">
    <source>
        <dbReference type="Proteomes" id="UP000607653"/>
    </source>
</evidence>
<proteinExistence type="inferred from homology"/>
<dbReference type="GO" id="GO:0016020">
    <property type="term" value="C:membrane"/>
    <property type="evidence" value="ECO:0007669"/>
    <property type="project" value="UniProtKB-SubCell"/>
</dbReference>
<dbReference type="GO" id="GO:0015079">
    <property type="term" value="F:potassium ion transmembrane transporter activity"/>
    <property type="evidence" value="ECO:0007669"/>
    <property type="project" value="UniProtKB-UniRule"/>
</dbReference>
<feature type="transmembrane region" description="Helical" evidence="10">
    <location>
        <begin position="121"/>
        <end position="139"/>
    </location>
</feature>
<dbReference type="PANTHER" id="PTHR30540">
    <property type="entry name" value="OSMOTIC STRESS POTASSIUM TRANSPORTER"/>
    <property type="match status" value="1"/>
</dbReference>
<dbReference type="AlphaFoldDB" id="A0A822XYH3"/>
<keyword evidence="3" id="KW-0813">Transport</keyword>
<feature type="transmembrane region" description="Helical" evidence="10">
    <location>
        <begin position="88"/>
        <end position="109"/>
    </location>
</feature>
<keyword evidence="7 10" id="KW-1133">Transmembrane helix</keyword>
<dbReference type="Proteomes" id="UP000607653">
    <property type="component" value="Unassembled WGS sequence"/>
</dbReference>
<sequence>MEKEVCNDDAVINVVEMVEREEEKEIKNIVLVDYKEEKVDVETTQNQSKRQKLFQRFDSLDQEASKVSGMSTTTKLTKAASMAAAMKLAFQSIGVVFGDIGTSPLYVFASTFTDQTPTHNHIIGALSLIIYSLTLFPLIKYVLIVLQANDNGDGGTFAMYSLICRHVKVSAIPSSQQGEEEMKLSAYKLGAANKLSKRAEKIKEIMEGSSFVKTALLTVALLGTCMVIGDGILTPCISVLSAVDGVRKVNESISTDIVVMISVAILVILFSIQRFGTDKVGYTFAPAILIWYLFIGIVGIFNLIRHDSSVLKAFNPVYIYQYFNGDPKRAWVSLGGVVLCMTGTEAMFADLGHFSVRSIQIAFTGLVYPCLVCAYVGQAAYLSKFPQDVQDAFYKSTPDSVYWPMFVTAVTASIIASQAMISATFSIVKQSVALGCFPRVRVVHTSHKHEGQVYIPEINFLLMFACVMVTASFKDTTKIGNAYGIAVVAVMLVTTSLLILIMLIIWQTSLHFITLFVLVFGSFELLYFSSVLYKFDKGGYLPLSFAGGLFFVMYVWHYVQSKRYAFEVEKKVSTQYLNNLGSDLGIVRVPGVGLLYTELTHGIPAIFSHFLTNLPAIHSVLVFVSVKYLAVNKVPAAERFSLRRVGPKDYKMYRCIARYGYRERRVGNEEFENLLMEHLKSFIRMEYLEGLDQDDKIAAVPDRGGEEEIQFLEKSRSSGVVYLLGHSEVRASKDSCMLKRVVVDYVYDFLRRNFRQGFVDLQIPNKNLLQVGMNYHV</sequence>
<feature type="transmembrane region" description="Helical" evidence="10">
    <location>
        <begin position="211"/>
        <end position="233"/>
    </location>
</feature>
<gene>
    <name evidence="13" type="ORF">HUJ06_025509</name>
    <name evidence="14" type="ORF">HUJ06_025657</name>
</gene>
<feature type="transmembrane region" description="Helical" evidence="10">
    <location>
        <begin position="253"/>
        <end position="272"/>
    </location>
</feature>
<comment type="function">
    <text evidence="10">Potassium transporter.</text>
</comment>
<evidence type="ECO:0000256" key="9">
    <source>
        <dbReference type="ARBA" id="ARBA00023136"/>
    </source>
</evidence>
<feature type="transmembrane region" description="Helical" evidence="10">
    <location>
        <begin position="284"/>
        <end position="304"/>
    </location>
</feature>
<comment type="caution">
    <text evidence="10">Lacks conserved residue(s) required for the propagation of feature annotation.</text>
</comment>
<dbReference type="EMBL" id="DUZY01000001">
    <property type="protein sequence ID" value="DAD24046.1"/>
    <property type="molecule type" value="Genomic_DNA"/>
</dbReference>
<feature type="domain" description="K+ potassium transporter integral membrane" evidence="11">
    <location>
        <begin position="88"/>
        <end position="575"/>
    </location>
</feature>
<protein>
    <recommendedName>
        <fullName evidence="10">Potassium transporter</fullName>
    </recommendedName>
</protein>
<feature type="domain" description="K+ potassium transporter C-terminal" evidence="12">
    <location>
        <begin position="590"/>
        <end position="776"/>
    </location>
</feature>
<evidence type="ECO:0000256" key="2">
    <source>
        <dbReference type="ARBA" id="ARBA00008440"/>
    </source>
</evidence>
<dbReference type="InterPro" id="IPR053951">
    <property type="entry name" value="K_trans_N"/>
</dbReference>
<evidence type="ECO:0000259" key="11">
    <source>
        <dbReference type="Pfam" id="PF02705"/>
    </source>
</evidence>
<feature type="transmembrane region" description="Helical" evidence="10">
    <location>
        <begin position="361"/>
        <end position="381"/>
    </location>
</feature>
<evidence type="ECO:0000313" key="13">
    <source>
        <dbReference type="EMBL" id="DAD24046.1"/>
    </source>
</evidence>
<comment type="subcellular location">
    <subcellularLocation>
        <location evidence="1 10">Membrane</location>
        <topology evidence="1 10">Multi-pass membrane protein</topology>
    </subcellularLocation>
</comment>
<dbReference type="Pfam" id="PF22776">
    <property type="entry name" value="K_trans_C"/>
    <property type="match status" value="1"/>
</dbReference>
<dbReference type="EMBL" id="DUZY01000001">
    <property type="protein sequence ID" value="DAD24194.1"/>
    <property type="molecule type" value="Genomic_DNA"/>
</dbReference>
<evidence type="ECO:0000256" key="7">
    <source>
        <dbReference type="ARBA" id="ARBA00022989"/>
    </source>
</evidence>
<keyword evidence="6 10" id="KW-0630">Potassium</keyword>
<evidence type="ECO:0000313" key="14">
    <source>
        <dbReference type="EMBL" id="DAD24194.1"/>
    </source>
</evidence>
<evidence type="ECO:0000256" key="6">
    <source>
        <dbReference type="ARBA" id="ARBA00022958"/>
    </source>
</evidence>
<accession>A0A822XYH3</accession>
<dbReference type="InterPro" id="IPR003855">
    <property type="entry name" value="K+_transporter"/>
</dbReference>
<feature type="transmembrane region" description="Helical" evidence="10">
    <location>
        <begin position="485"/>
        <end position="505"/>
    </location>
</feature>
<dbReference type="Pfam" id="PF02705">
    <property type="entry name" value="K_trans"/>
    <property type="match status" value="1"/>
</dbReference>
<comment type="similarity">
    <text evidence="2 10">Belongs to the HAK/KUP transporter (TC 2.A.72.3) family.</text>
</comment>
<dbReference type="InterPro" id="IPR053952">
    <property type="entry name" value="K_trans_C"/>
</dbReference>
<evidence type="ECO:0000256" key="8">
    <source>
        <dbReference type="ARBA" id="ARBA00023065"/>
    </source>
</evidence>
<evidence type="ECO:0000256" key="5">
    <source>
        <dbReference type="ARBA" id="ARBA00022692"/>
    </source>
</evidence>